<dbReference type="EMBL" id="LGST01000080">
    <property type="protein sequence ID" value="KND95416.1"/>
    <property type="molecule type" value="Genomic_DNA"/>
</dbReference>
<proteinExistence type="predicted"/>
<evidence type="ECO:0000313" key="2">
    <source>
        <dbReference type="Proteomes" id="UP000037122"/>
    </source>
</evidence>
<evidence type="ECO:0000313" key="1">
    <source>
        <dbReference type="EMBL" id="KND95416.1"/>
    </source>
</evidence>
<comment type="caution">
    <text evidence="1">The sequence shown here is derived from an EMBL/GenBank/DDBJ whole genome shotgun (WGS) entry which is preliminary data.</text>
</comment>
<reference evidence="2" key="1">
    <citation type="journal article" date="2015" name="BMC Genomics">
        <title>Draft genome of a commonly misdiagnosed multidrug resistant pathogen Candida auris.</title>
        <authorList>
            <person name="Chatterjee S."/>
            <person name="Alampalli S.V."/>
            <person name="Nageshan R.K."/>
            <person name="Chettiar S.T."/>
            <person name="Joshi S."/>
            <person name="Tatu U.S."/>
        </authorList>
    </citation>
    <scope>NUCLEOTIDE SEQUENCE [LARGE SCALE GENOMIC DNA]</scope>
    <source>
        <strain evidence="2">6684</strain>
    </source>
</reference>
<dbReference type="Proteomes" id="UP000037122">
    <property type="component" value="Unassembled WGS sequence"/>
</dbReference>
<organism evidence="1 2">
    <name type="scientific">Candidozyma auris</name>
    <name type="common">Yeast</name>
    <name type="synonym">Candida auris</name>
    <dbReference type="NCBI Taxonomy" id="498019"/>
    <lineage>
        <taxon>Eukaryota</taxon>
        <taxon>Fungi</taxon>
        <taxon>Dikarya</taxon>
        <taxon>Ascomycota</taxon>
        <taxon>Saccharomycotina</taxon>
        <taxon>Pichiomycetes</taxon>
        <taxon>Metschnikowiaceae</taxon>
        <taxon>Candidozyma</taxon>
    </lineage>
</organism>
<sequence>MAAKFFRAVEKEVRWRKRGVEEMRVGLWE</sequence>
<accession>A0A0L0NMR0</accession>
<name>A0A0L0NMR0_CANAR</name>
<dbReference type="AlphaFoldDB" id="A0A0L0NMR0"/>
<protein>
    <submittedName>
        <fullName evidence="1">Uncharacterized protein</fullName>
    </submittedName>
</protein>
<dbReference type="VEuPathDB" id="FungiDB:QG37_08347"/>
<gene>
    <name evidence="1" type="ORF">QG37_08347</name>
</gene>